<dbReference type="PROSITE" id="PS50011">
    <property type="entry name" value="PROTEIN_KINASE_DOM"/>
    <property type="match status" value="1"/>
</dbReference>
<protein>
    <recommendedName>
        <fullName evidence="1">Protein kinase domain-containing protein</fullName>
    </recommendedName>
</protein>
<proteinExistence type="predicted"/>
<gene>
    <name evidence="2" type="ORF">F5878DRAFT_527415</name>
</gene>
<comment type="caution">
    <text evidence="2">The sequence shown here is derived from an EMBL/GenBank/DDBJ whole genome shotgun (WGS) entry which is preliminary data.</text>
</comment>
<dbReference type="AlphaFoldDB" id="A0AA38PIP8"/>
<dbReference type="SMART" id="SM00248">
    <property type="entry name" value="ANK"/>
    <property type="match status" value="6"/>
</dbReference>
<reference evidence="2" key="1">
    <citation type="submission" date="2022-08" db="EMBL/GenBank/DDBJ databases">
        <authorList>
            <consortium name="DOE Joint Genome Institute"/>
            <person name="Min B."/>
            <person name="Riley R."/>
            <person name="Sierra-Patev S."/>
            <person name="Naranjo-Ortiz M."/>
            <person name="Looney B."/>
            <person name="Konkel Z."/>
            <person name="Slot J.C."/>
            <person name="Sakamoto Y."/>
            <person name="Steenwyk J.L."/>
            <person name="Rokas A."/>
            <person name="Carro J."/>
            <person name="Camarero S."/>
            <person name="Ferreira P."/>
            <person name="Molpeceres G."/>
            <person name="Ruiz-Duenas F.J."/>
            <person name="Serrano A."/>
            <person name="Henrissat B."/>
            <person name="Drula E."/>
            <person name="Hughes K.W."/>
            <person name="Mata J.L."/>
            <person name="Ishikawa N.K."/>
            <person name="Vargas-Isla R."/>
            <person name="Ushijima S."/>
            <person name="Smith C.A."/>
            <person name="Ahrendt S."/>
            <person name="Andreopoulos W."/>
            <person name="He G."/>
            <person name="Labutti K."/>
            <person name="Lipzen A."/>
            <person name="Ng V."/>
            <person name="Sandor L."/>
            <person name="Barry K."/>
            <person name="Martinez A.T."/>
            <person name="Xiao Y."/>
            <person name="Gibbons J.G."/>
            <person name="Terashima K."/>
            <person name="Hibbett D.S."/>
            <person name="Grigoriev I.V."/>
        </authorList>
    </citation>
    <scope>NUCLEOTIDE SEQUENCE</scope>
    <source>
        <strain evidence="2">TFB9207</strain>
    </source>
</reference>
<dbReference type="InterPro" id="IPR050167">
    <property type="entry name" value="Ser_Thr_protein_kinase"/>
</dbReference>
<keyword evidence="3" id="KW-1185">Reference proteome</keyword>
<dbReference type="Gene3D" id="1.10.510.10">
    <property type="entry name" value="Transferase(Phosphotransferase) domain 1"/>
    <property type="match status" value="1"/>
</dbReference>
<dbReference type="Gene3D" id="1.25.40.20">
    <property type="entry name" value="Ankyrin repeat-containing domain"/>
    <property type="match status" value="2"/>
</dbReference>
<dbReference type="PANTHER" id="PTHR23257">
    <property type="entry name" value="SERINE-THREONINE PROTEIN KINASE"/>
    <property type="match status" value="1"/>
</dbReference>
<dbReference type="GO" id="GO:0004672">
    <property type="term" value="F:protein kinase activity"/>
    <property type="evidence" value="ECO:0007669"/>
    <property type="project" value="InterPro"/>
</dbReference>
<dbReference type="InterPro" id="IPR002110">
    <property type="entry name" value="Ankyrin_rpt"/>
</dbReference>
<dbReference type="Pfam" id="PF12796">
    <property type="entry name" value="Ank_2"/>
    <property type="match status" value="1"/>
</dbReference>
<dbReference type="InterPro" id="IPR036770">
    <property type="entry name" value="Ankyrin_rpt-contain_sf"/>
</dbReference>
<dbReference type="GO" id="GO:0005737">
    <property type="term" value="C:cytoplasm"/>
    <property type="evidence" value="ECO:0007669"/>
    <property type="project" value="TreeGrafter"/>
</dbReference>
<sequence length="1273" mass="142298">MSSSVPWLSNSFTSSSEEDVDSEVLHSSLETVSLSDESTSSGSQPFGHFASFVTLVAGLERSLNNEDPIFLDLDIGFSPNRAVIASGASSRVEKVGWNSATFKGKYKERWGDFVALKSTRHHADTTRATLTWKQLLSEVRALLHEPIRYHPNIVRLLGISWGAVDGRTDFPALVLELSEMGTLAQFQLYSDESLSFETKKKLCLDVAKGISILHACSVVHGDLKHENVLVYPNRDSTASVKYVAKISDFGGSVMDVGADDFRSLLTPTRPWLAPEFFSDHRMLESELKLTDVYSLGLLVWRTILDGRNPYQTLVSDTEPMSDSRIYELKRSDELLSLAKESLQQQKPGIGLEGIQTLQYVFENTIQSVPSLRNLVHTTAALQANKLSDMKEILQHAQSKNDEYNKYLESKILVPGKHGLTQDSLGVYLAVSNYKTGDYDFQAEGPGYRPTIRPPPRGQFLFEPDRLNSVLDWRRQTLLLREFEALAVTESKSSARSASITRINPATAAFYAFKCHCHEFGTKLSSAKACHWLKTVACCEEVCQEVDLAHAWCLRFHLTYNVLLDVDHLRLLNWVQWSISNGDRMCNSEAQALLQFMTPESRPHWEKVFLDSSRTLFTHGGGIGMPIFHPLKLRRVYHMDDLKELEKDIQTELSFRGVQSIDDIYVNSRGDGLVHMAAGFGLLDTLKYLVETYHPNIDKANSSREETPLISACRGGHLACALYLLDLGAAPEADRHSLERPLWWLSSFKEEDMPIIASRLVEAGASLVSPQYPSFASTRAQLWKKYVVLDYENLLLLPASPLSRAVMMRSLPAVKTLLDLGADPLEGLQPEPDPATGLSVCPVVVAAVLTYPDILQEMIDHVDAKTGRPTRLFSEIKMLEIALDCKATIGDPTSVDRRVSRLGPIYKESLAATLRLLHEREKLFQQEDEDRKMESAARASALMLSRLASLGRYNILRNLLELGHSAKGFAGIFPIVAAVEQNRESIFRLLVEHGADPLALYDFPSQNRQRTLLQVLAERPAYARSGIGIARALLEKGVLVDFVNPEGFASEDVIASRPAVSSAVRGQDFELADLCLQHGANIDLTYVARANAPKITVLGELARHPTEKNLESMEYLLGLDKSPSFIVCPTTGQSVFHLLLFFWAVTDTQRRILGQMVRLILAKDVYLSEDVIHYKLKEEFVGIPFNTALSGNLEVFTAFLDCVPSLSRDPSSHFEIGGKKLVMFLRAIIANFPQLPEHIAAINKAMGIVVDDSTQKEWMERYRLILNRLEEIQQ</sequence>
<dbReference type="GO" id="GO:0005524">
    <property type="term" value="F:ATP binding"/>
    <property type="evidence" value="ECO:0007669"/>
    <property type="project" value="InterPro"/>
</dbReference>
<dbReference type="InterPro" id="IPR008271">
    <property type="entry name" value="Ser/Thr_kinase_AS"/>
</dbReference>
<accession>A0AA38PIP8</accession>
<dbReference type="InterPro" id="IPR000719">
    <property type="entry name" value="Prot_kinase_dom"/>
</dbReference>
<dbReference type="Proteomes" id="UP001163846">
    <property type="component" value="Unassembled WGS sequence"/>
</dbReference>
<evidence type="ECO:0000259" key="1">
    <source>
        <dbReference type="PROSITE" id="PS50011"/>
    </source>
</evidence>
<dbReference type="InterPro" id="IPR001245">
    <property type="entry name" value="Ser-Thr/Tyr_kinase_cat_dom"/>
</dbReference>
<dbReference type="InterPro" id="IPR011009">
    <property type="entry name" value="Kinase-like_dom_sf"/>
</dbReference>
<organism evidence="2 3">
    <name type="scientific">Lentinula raphanica</name>
    <dbReference type="NCBI Taxonomy" id="153919"/>
    <lineage>
        <taxon>Eukaryota</taxon>
        <taxon>Fungi</taxon>
        <taxon>Dikarya</taxon>
        <taxon>Basidiomycota</taxon>
        <taxon>Agaricomycotina</taxon>
        <taxon>Agaricomycetes</taxon>
        <taxon>Agaricomycetidae</taxon>
        <taxon>Agaricales</taxon>
        <taxon>Marasmiineae</taxon>
        <taxon>Omphalotaceae</taxon>
        <taxon>Lentinula</taxon>
    </lineage>
</organism>
<feature type="domain" description="Protein kinase" evidence="1">
    <location>
        <begin position="78"/>
        <end position="398"/>
    </location>
</feature>
<dbReference type="GO" id="GO:0007165">
    <property type="term" value="P:signal transduction"/>
    <property type="evidence" value="ECO:0007669"/>
    <property type="project" value="TreeGrafter"/>
</dbReference>
<dbReference type="SMART" id="SM00220">
    <property type="entry name" value="S_TKc"/>
    <property type="match status" value="1"/>
</dbReference>
<name>A0AA38PIP8_9AGAR</name>
<evidence type="ECO:0000313" key="2">
    <source>
        <dbReference type="EMBL" id="KAJ3843648.1"/>
    </source>
</evidence>
<dbReference type="EMBL" id="MU805971">
    <property type="protein sequence ID" value="KAJ3843648.1"/>
    <property type="molecule type" value="Genomic_DNA"/>
</dbReference>
<dbReference type="SUPFAM" id="SSF48403">
    <property type="entry name" value="Ankyrin repeat"/>
    <property type="match status" value="1"/>
</dbReference>
<dbReference type="PROSITE" id="PS00108">
    <property type="entry name" value="PROTEIN_KINASE_ST"/>
    <property type="match status" value="1"/>
</dbReference>
<dbReference type="PANTHER" id="PTHR23257:SF706">
    <property type="entry name" value="PROTO-ONCOGENE SERINE_THREONINE-PROTEIN KINASE MOS"/>
    <property type="match status" value="1"/>
</dbReference>
<dbReference type="SUPFAM" id="SSF56112">
    <property type="entry name" value="Protein kinase-like (PK-like)"/>
    <property type="match status" value="1"/>
</dbReference>
<dbReference type="Pfam" id="PF07714">
    <property type="entry name" value="PK_Tyr_Ser-Thr"/>
    <property type="match status" value="1"/>
</dbReference>
<evidence type="ECO:0000313" key="3">
    <source>
        <dbReference type="Proteomes" id="UP001163846"/>
    </source>
</evidence>